<dbReference type="GO" id="GO:0016706">
    <property type="term" value="F:2-oxoglutarate-dependent dioxygenase activity"/>
    <property type="evidence" value="ECO:0007669"/>
    <property type="project" value="UniProtKB-ARBA"/>
</dbReference>
<protein>
    <recommendedName>
        <fullName evidence="4">Phytanoyl-CoA dioxygenase</fullName>
    </recommendedName>
</protein>
<evidence type="ECO:0000313" key="3">
    <source>
        <dbReference type="Proteomes" id="UP000326837"/>
    </source>
</evidence>
<dbReference type="Pfam" id="PF05721">
    <property type="entry name" value="PhyH"/>
    <property type="match status" value="1"/>
</dbReference>
<dbReference type="PANTHER" id="PTHR20883:SF48">
    <property type="entry name" value="ECTOINE DIOXYGENASE"/>
    <property type="match status" value="1"/>
</dbReference>
<dbReference type="GO" id="GO:0005506">
    <property type="term" value="F:iron ion binding"/>
    <property type="evidence" value="ECO:0007669"/>
    <property type="project" value="UniProtKB-ARBA"/>
</dbReference>
<evidence type="ECO:0000313" key="2">
    <source>
        <dbReference type="EMBL" id="BBO35280.1"/>
    </source>
</evidence>
<dbReference type="AlphaFoldDB" id="A0A5K7XEQ3"/>
<reference evidence="3" key="1">
    <citation type="submission" date="2019-10" db="EMBL/GenBank/DDBJ databases">
        <title>Lacipirellula parvula gen. nov., sp. nov., representing a lineage of planctomycetes widespread in freshwater anoxic habitats, and description of the family Lacipirellulaceae.</title>
        <authorList>
            <person name="Dedysh S.N."/>
            <person name="Kulichevskaya I.S."/>
            <person name="Beletsky A.V."/>
            <person name="Rakitin A.L."/>
            <person name="Mardanov A.V."/>
            <person name="Ivanova A.A."/>
            <person name="Saltykova V.X."/>
            <person name="Rijpstra W.I.C."/>
            <person name="Sinninghe Damste J.S."/>
            <person name="Ravin N.V."/>
        </authorList>
    </citation>
    <scope>NUCLEOTIDE SEQUENCE [LARGE SCALE GENOMIC DNA]</scope>
    <source>
        <strain evidence="3">PX69</strain>
    </source>
</reference>
<dbReference type="KEGG" id="lpav:PLANPX_4892"/>
<keyword evidence="3" id="KW-1185">Reference proteome</keyword>
<dbReference type="Gene3D" id="2.60.120.620">
    <property type="entry name" value="q2cbj1_9rhob like domain"/>
    <property type="match status" value="1"/>
</dbReference>
<evidence type="ECO:0008006" key="4">
    <source>
        <dbReference type="Google" id="ProtNLM"/>
    </source>
</evidence>
<sequence>MDGVDSFCVAEDGFEVVAGLVGSEERRGLIEAVGDVDAAGRRNMLAIAAVAAFAHSRGLVELVRSHTGGEPRAARAIWFNKSPEANWLVAWHQDLAIAVRERVEAPGFGGWSVKEGVPHVQPPAEVLERMLTVRVHLDDADAENGALRVIPGTHLAGRLDAGQIEAVRCERAETICTARAGDALLMRPLLLHASGRSTSERPRRVLHIEYAGWELPHGLAWFDSF</sequence>
<gene>
    <name evidence="2" type="ORF">PLANPX_4892</name>
</gene>
<dbReference type="Proteomes" id="UP000326837">
    <property type="component" value="Chromosome"/>
</dbReference>
<dbReference type="InterPro" id="IPR008775">
    <property type="entry name" value="Phytyl_CoA_dOase-like"/>
</dbReference>
<accession>A0A5K7XEQ3</accession>
<dbReference type="EMBL" id="AP021861">
    <property type="protein sequence ID" value="BBO35280.1"/>
    <property type="molecule type" value="Genomic_DNA"/>
</dbReference>
<proteinExistence type="predicted"/>
<dbReference type="SUPFAM" id="SSF51197">
    <property type="entry name" value="Clavaminate synthase-like"/>
    <property type="match status" value="1"/>
</dbReference>
<dbReference type="PANTHER" id="PTHR20883">
    <property type="entry name" value="PHYTANOYL-COA DIOXYGENASE DOMAIN CONTAINING 1"/>
    <property type="match status" value="1"/>
</dbReference>
<organism evidence="2 3">
    <name type="scientific">Lacipirellula parvula</name>
    <dbReference type="NCBI Taxonomy" id="2650471"/>
    <lineage>
        <taxon>Bacteria</taxon>
        <taxon>Pseudomonadati</taxon>
        <taxon>Planctomycetota</taxon>
        <taxon>Planctomycetia</taxon>
        <taxon>Pirellulales</taxon>
        <taxon>Lacipirellulaceae</taxon>
        <taxon>Lacipirellula</taxon>
    </lineage>
</organism>
<evidence type="ECO:0000256" key="1">
    <source>
        <dbReference type="ARBA" id="ARBA00001954"/>
    </source>
</evidence>
<name>A0A5K7XEQ3_9BACT</name>
<comment type="cofactor">
    <cofactor evidence="1">
        <name>Fe(2+)</name>
        <dbReference type="ChEBI" id="CHEBI:29033"/>
    </cofactor>
</comment>